<keyword evidence="5" id="KW-0004">4Fe-4S</keyword>
<keyword evidence="7" id="KW-0479">Metal-binding</keyword>
<dbReference type="Proteomes" id="UP000325103">
    <property type="component" value="Segment"/>
</dbReference>
<keyword evidence="14" id="KW-1185">Reference proteome</keyword>
<evidence type="ECO:0000256" key="11">
    <source>
        <dbReference type="ARBA" id="ARBA00033436"/>
    </source>
</evidence>
<dbReference type="NCBIfam" id="TIGR02491">
    <property type="entry name" value="NrdG"/>
    <property type="match status" value="1"/>
</dbReference>
<dbReference type="SFLD" id="SFLDF00299">
    <property type="entry name" value="anaerobic_ribonucleoside-triph"/>
    <property type="match status" value="1"/>
</dbReference>
<dbReference type="GO" id="GO:0043365">
    <property type="term" value="F:[formate-C-acetyltransferase]-activating enzyme activity"/>
    <property type="evidence" value="ECO:0007669"/>
    <property type="project" value="InterPro"/>
</dbReference>
<dbReference type="KEGG" id="vg:55617365"/>
<dbReference type="PANTHER" id="PTHR30352">
    <property type="entry name" value="PYRUVATE FORMATE-LYASE-ACTIVATING ENZYME"/>
    <property type="match status" value="1"/>
</dbReference>
<evidence type="ECO:0000256" key="9">
    <source>
        <dbReference type="ARBA" id="ARBA00023004"/>
    </source>
</evidence>
<dbReference type="SUPFAM" id="SSF102114">
    <property type="entry name" value="Radical SAM enzymes"/>
    <property type="match status" value="1"/>
</dbReference>
<dbReference type="SFLD" id="SFLDG01066">
    <property type="entry name" value="organic_radical-activating_enz"/>
    <property type="match status" value="1"/>
</dbReference>
<evidence type="ECO:0000256" key="3">
    <source>
        <dbReference type="ARBA" id="ARBA00009777"/>
    </source>
</evidence>
<dbReference type="InterPro" id="IPR007197">
    <property type="entry name" value="rSAM"/>
</dbReference>
<keyword evidence="9" id="KW-0408">Iron</keyword>
<evidence type="ECO:0000256" key="7">
    <source>
        <dbReference type="ARBA" id="ARBA00022723"/>
    </source>
</evidence>
<evidence type="ECO:0000313" key="14">
    <source>
        <dbReference type="Proteomes" id="UP000325103"/>
    </source>
</evidence>
<accession>A0A5B9N5Y5</accession>
<sequence>MNYSDYINCDTLNGEGVRCTLFVSGCSRGCKGCFNKETWDYRYGTKYTRGFENKIIKDLENPYIQGLSILGGNPLENKNFETVLKLCQRVKKELPEKDIWLWCGQTLGEVKNNLIFSQILGIVDVVVDGPFVEELKDTKLKFRGSSNQNINVKGVDF</sequence>
<proteinExistence type="inferred from homology"/>
<comment type="similarity">
    <text evidence="3">Belongs to the organic radical-activating enzymes family.</text>
</comment>
<dbReference type="GeneID" id="55617365"/>
<dbReference type="InterPro" id="IPR012837">
    <property type="entry name" value="NrdG"/>
</dbReference>
<evidence type="ECO:0000256" key="8">
    <source>
        <dbReference type="ARBA" id="ARBA00023002"/>
    </source>
</evidence>
<gene>
    <name evidence="13" type="primary">4L372XY_194</name>
</gene>
<dbReference type="GO" id="GO:0046872">
    <property type="term" value="F:metal ion binding"/>
    <property type="evidence" value="ECO:0007669"/>
    <property type="project" value="UniProtKB-KW"/>
</dbReference>
<comment type="catalytic activity">
    <reaction evidence="12">
        <text>glycyl-[protein] + reduced [flavodoxin] + S-adenosyl-L-methionine = glycin-2-yl radical-[protein] + semiquinone [flavodoxin] + 5'-deoxyadenosine + L-methionine + H(+)</text>
        <dbReference type="Rhea" id="RHEA:61976"/>
        <dbReference type="Rhea" id="RHEA-COMP:10622"/>
        <dbReference type="Rhea" id="RHEA-COMP:14480"/>
        <dbReference type="Rhea" id="RHEA-COMP:15993"/>
        <dbReference type="Rhea" id="RHEA-COMP:15994"/>
        <dbReference type="ChEBI" id="CHEBI:15378"/>
        <dbReference type="ChEBI" id="CHEBI:17319"/>
        <dbReference type="ChEBI" id="CHEBI:29947"/>
        <dbReference type="ChEBI" id="CHEBI:32722"/>
        <dbReference type="ChEBI" id="CHEBI:57618"/>
        <dbReference type="ChEBI" id="CHEBI:57844"/>
        <dbReference type="ChEBI" id="CHEBI:59789"/>
        <dbReference type="ChEBI" id="CHEBI:140311"/>
    </reaction>
</comment>
<dbReference type="Pfam" id="PF13353">
    <property type="entry name" value="Fer4_12"/>
    <property type="match status" value="1"/>
</dbReference>
<dbReference type="RefSeq" id="YP_009846993.1">
    <property type="nucleotide sequence ID" value="NC_048772.1"/>
</dbReference>
<evidence type="ECO:0000256" key="10">
    <source>
        <dbReference type="ARBA" id="ARBA00023014"/>
    </source>
</evidence>
<evidence type="ECO:0000256" key="12">
    <source>
        <dbReference type="ARBA" id="ARBA00047365"/>
    </source>
</evidence>
<evidence type="ECO:0000313" key="13">
    <source>
        <dbReference type="EMBL" id="QEG08909.1"/>
    </source>
</evidence>
<keyword evidence="6" id="KW-0949">S-adenosyl-L-methionine</keyword>
<dbReference type="GO" id="GO:0051539">
    <property type="term" value="F:4 iron, 4 sulfur cluster binding"/>
    <property type="evidence" value="ECO:0007669"/>
    <property type="project" value="UniProtKB-KW"/>
</dbReference>
<evidence type="ECO:0000256" key="2">
    <source>
        <dbReference type="ARBA" id="ARBA00003852"/>
    </source>
</evidence>
<dbReference type="GO" id="GO:0004748">
    <property type="term" value="F:ribonucleoside-diphosphate reductase activity, thioredoxin disulfide as acceptor"/>
    <property type="evidence" value="ECO:0007669"/>
    <property type="project" value="TreeGrafter"/>
</dbReference>
<reference evidence="13 14" key="1">
    <citation type="submission" date="2019-04" db="EMBL/GenBank/DDBJ databases">
        <title>Nine Novel Phages from a Plateau Lake in Southwest China Provide Insights into Aeromonas Phage Diversity.</title>
        <authorList>
            <person name="Xiao W."/>
            <person name="Bai M."/>
            <person name="Wang Y."/>
            <person name="Cui X."/>
        </authorList>
    </citation>
    <scope>NUCLEOTIDE SEQUENCE [LARGE SCALE GENOMIC DNA]</scope>
</reference>
<dbReference type="Gene3D" id="3.20.20.70">
    <property type="entry name" value="Aldolase class I"/>
    <property type="match status" value="1"/>
</dbReference>
<dbReference type="SFLD" id="SFLDG01063">
    <property type="entry name" value="activating_enzymes__group_1"/>
    <property type="match status" value="1"/>
</dbReference>
<dbReference type="PANTHER" id="PTHR30352:SF2">
    <property type="entry name" value="ANAEROBIC RIBONUCLEOSIDE-TRIPHOSPHATE REDUCTASE-ACTIVATING PROTEIN"/>
    <property type="match status" value="1"/>
</dbReference>
<dbReference type="PROSITE" id="PS01087">
    <property type="entry name" value="RADICAL_ACTIVATING"/>
    <property type="match status" value="1"/>
</dbReference>
<comment type="function">
    <text evidence="2">Activation of anaerobic ribonucleoside-triphosphate reductase under anaerobic conditions by generation of an organic free radical, using S-adenosylmethionine and reduced flavodoxin as cosubstrates to produce 5'-deoxy-adenosine.</text>
</comment>
<evidence type="ECO:0000256" key="6">
    <source>
        <dbReference type="ARBA" id="ARBA00022691"/>
    </source>
</evidence>
<comment type="cofactor">
    <cofactor evidence="1">
        <name>[4Fe-4S] cluster</name>
        <dbReference type="ChEBI" id="CHEBI:49883"/>
    </cofactor>
</comment>
<dbReference type="InterPro" id="IPR001989">
    <property type="entry name" value="Radical_activat_CS"/>
</dbReference>
<evidence type="ECO:0000256" key="1">
    <source>
        <dbReference type="ARBA" id="ARBA00001966"/>
    </source>
</evidence>
<dbReference type="InterPro" id="IPR013785">
    <property type="entry name" value="Aldolase_TIM"/>
</dbReference>
<evidence type="ECO:0000256" key="4">
    <source>
        <dbReference type="ARBA" id="ARBA00014281"/>
    </source>
</evidence>
<keyword evidence="8" id="KW-0560">Oxidoreductase</keyword>
<organism evidence="13 14">
    <name type="scientific">Aeromonas phage 4L372XY</name>
    <dbReference type="NCBI Taxonomy" id="2588520"/>
    <lineage>
        <taxon>Viruses</taxon>
        <taxon>Duplodnaviria</taxon>
        <taxon>Heunggongvirae</taxon>
        <taxon>Uroviricota</taxon>
        <taxon>Caudoviricetes</taxon>
        <taxon>Plateaulakevirus</taxon>
        <taxon>Plateaulakevirus pv4L372XY</taxon>
    </lineage>
</organism>
<dbReference type="InterPro" id="IPR058240">
    <property type="entry name" value="rSAM_sf"/>
</dbReference>
<keyword evidence="10" id="KW-0411">Iron-sulfur</keyword>
<dbReference type="PIRSF" id="PIRSF000368">
    <property type="entry name" value="NrdG"/>
    <property type="match status" value="1"/>
</dbReference>
<protein>
    <recommendedName>
        <fullName evidence="4">Anaerobic ribonucleoside-triphosphate reductase-activating protein</fullName>
    </recommendedName>
    <alternativeName>
        <fullName evidence="11">Class III anaerobic ribonucleotide reductase small component</fullName>
    </alternativeName>
</protein>
<dbReference type="InterPro" id="IPR034457">
    <property type="entry name" value="Organic_radical-activating"/>
</dbReference>
<name>A0A5B9N5Y5_9CAUD</name>
<evidence type="ECO:0000256" key="5">
    <source>
        <dbReference type="ARBA" id="ARBA00022485"/>
    </source>
</evidence>
<dbReference type="SFLD" id="SFLDS00029">
    <property type="entry name" value="Radical_SAM"/>
    <property type="match status" value="1"/>
</dbReference>
<dbReference type="EMBL" id="MK813941">
    <property type="protein sequence ID" value="QEG08909.1"/>
    <property type="molecule type" value="Genomic_DNA"/>
</dbReference>